<comment type="similarity">
    <text evidence="1">Belongs to the prokaryotic/mitochondrial release factor family.</text>
</comment>
<dbReference type="GO" id="GO:0072344">
    <property type="term" value="P:rescue of stalled ribosome"/>
    <property type="evidence" value="ECO:0007669"/>
    <property type="project" value="TreeGrafter"/>
</dbReference>
<protein>
    <submittedName>
        <fullName evidence="4">Aminoacyl-tRNA hydrolase</fullName>
        <ecNumber evidence="4">3.1.1.29</ecNumber>
    </submittedName>
</protein>
<dbReference type="GO" id="GO:0004045">
    <property type="term" value="F:peptidyl-tRNA hydrolase activity"/>
    <property type="evidence" value="ECO:0007669"/>
    <property type="project" value="UniProtKB-EC"/>
</dbReference>
<evidence type="ECO:0000313" key="4">
    <source>
        <dbReference type="EMBL" id="MCM8557506.1"/>
    </source>
</evidence>
<reference evidence="4" key="1">
    <citation type="submission" date="2022-06" db="EMBL/GenBank/DDBJ databases">
        <title>Sphingomicrobium sedimins sp. nov., a marine bacterium isolated from tidal flat.</title>
        <authorList>
            <person name="Kim C.-H."/>
            <person name="Yoo Y."/>
            <person name="Kim J.-J."/>
        </authorList>
    </citation>
    <scope>NUCLEOTIDE SEQUENCE</scope>
    <source>
        <strain evidence="4">GRR-S6-50</strain>
    </source>
</reference>
<proteinExistence type="inferred from homology"/>
<evidence type="ECO:0000259" key="3">
    <source>
        <dbReference type="Pfam" id="PF00472"/>
    </source>
</evidence>
<feature type="region of interest" description="Disordered" evidence="2">
    <location>
        <begin position="97"/>
        <end position="139"/>
    </location>
</feature>
<keyword evidence="4" id="KW-0378">Hydrolase</keyword>
<dbReference type="InterPro" id="IPR045853">
    <property type="entry name" value="Pep_chain_release_fac_I_sf"/>
</dbReference>
<comment type="caution">
    <text evidence="4">The sequence shown here is derived from an EMBL/GenBank/DDBJ whole genome shotgun (WGS) entry which is preliminary data.</text>
</comment>
<dbReference type="AlphaFoldDB" id="A0A9X2EIP3"/>
<gene>
    <name evidence="4" type="primary">arfB</name>
    <name evidence="4" type="ORF">NDO55_06705</name>
</gene>
<evidence type="ECO:0000313" key="5">
    <source>
        <dbReference type="Proteomes" id="UP001155128"/>
    </source>
</evidence>
<dbReference type="PANTHER" id="PTHR47814">
    <property type="entry name" value="PEPTIDYL-TRNA HYDROLASE ARFB"/>
    <property type="match status" value="1"/>
</dbReference>
<dbReference type="SUPFAM" id="SSF75620">
    <property type="entry name" value="Release factor"/>
    <property type="match status" value="1"/>
</dbReference>
<dbReference type="EMBL" id="JAMSHT010000001">
    <property type="protein sequence ID" value="MCM8557506.1"/>
    <property type="molecule type" value="Genomic_DNA"/>
</dbReference>
<keyword evidence="5" id="KW-1185">Reference proteome</keyword>
<dbReference type="Pfam" id="PF00472">
    <property type="entry name" value="RF-1"/>
    <property type="match status" value="1"/>
</dbReference>
<evidence type="ECO:0000256" key="2">
    <source>
        <dbReference type="SAM" id="MobiDB-lite"/>
    </source>
</evidence>
<dbReference type="NCBIfam" id="NF006718">
    <property type="entry name" value="PRK09256.1"/>
    <property type="match status" value="1"/>
</dbReference>
<dbReference type="InterPro" id="IPR000352">
    <property type="entry name" value="Pep_chain_release_fac_I"/>
</dbReference>
<evidence type="ECO:0000256" key="1">
    <source>
        <dbReference type="ARBA" id="ARBA00010835"/>
    </source>
</evidence>
<feature type="domain" description="Prokaryotic-type class I peptide chain release factors" evidence="3">
    <location>
        <begin position="5"/>
        <end position="131"/>
    </location>
</feature>
<dbReference type="PANTHER" id="PTHR47814:SF1">
    <property type="entry name" value="PEPTIDYL-TRNA HYDROLASE ARFB"/>
    <property type="match status" value="1"/>
</dbReference>
<feature type="compositionally biased region" description="Basic residues" evidence="2">
    <location>
        <begin position="99"/>
        <end position="131"/>
    </location>
</feature>
<dbReference type="GO" id="GO:0003747">
    <property type="term" value="F:translation release factor activity"/>
    <property type="evidence" value="ECO:0007669"/>
    <property type="project" value="InterPro"/>
</dbReference>
<accession>A0A9X2EIP3</accession>
<name>A0A9X2EIP3_9SPHN</name>
<organism evidence="4 5">
    <name type="scientific">Sphingomicrobium sediminis</name>
    <dbReference type="NCBI Taxonomy" id="2950949"/>
    <lineage>
        <taxon>Bacteria</taxon>
        <taxon>Pseudomonadati</taxon>
        <taxon>Pseudomonadota</taxon>
        <taxon>Alphaproteobacteria</taxon>
        <taxon>Sphingomonadales</taxon>
        <taxon>Sphingomonadaceae</taxon>
        <taxon>Sphingomicrobium</taxon>
    </lineage>
</organism>
<dbReference type="Proteomes" id="UP001155128">
    <property type="component" value="Unassembled WGS sequence"/>
</dbReference>
<dbReference type="GO" id="GO:0043022">
    <property type="term" value="F:ribosome binding"/>
    <property type="evidence" value="ECO:0007669"/>
    <property type="project" value="TreeGrafter"/>
</dbReference>
<dbReference type="Gene3D" id="3.30.160.20">
    <property type="match status" value="1"/>
</dbReference>
<sequence>MSPEEVDIPEEALDETFLAGSSPGGQHANTSETGVQLRVDLMALGLNGRVLNRLRHLAGSKVTKDRKELIITAKGSRSRKGNREEARTRLAELIAKAHLVPKKRKKTKPSWSAKQKRVDRKVKRGQKKALRGKVDLRKH</sequence>
<dbReference type="EC" id="3.1.1.29" evidence="4"/>
<dbReference type="RefSeq" id="WP_252113619.1">
    <property type="nucleotide sequence ID" value="NZ_JAMSHT010000001.1"/>
</dbReference>